<dbReference type="RefSeq" id="WP_012293626.1">
    <property type="nucleotide sequence ID" value="NZ_JANTOO010000009.1"/>
</dbReference>
<evidence type="ECO:0000313" key="2">
    <source>
        <dbReference type="Proteomes" id="UP001525021"/>
    </source>
</evidence>
<proteinExistence type="predicted"/>
<dbReference type="Proteomes" id="UP001525021">
    <property type="component" value="Unassembled WGS sequence"/>
</dbReference>
<accession>A0ABT2DLN9</accession>
<keyword evidence="2" id="KW-1185">Reference proteome</keyword>
<sequence length="288" mass="31657">MFNSQSFTESERISLANEIAVIGVQATPFTSLLMAKGNIEKALSTVYTWREKSLSNDEDISAVEGADTTVFYESARAELSNILEIFKKGVQVSGTAEAMQSTQFSAEVADRLLELKVNMEKKFINGLKADGSKAPFKRQLSGLIEMADATNAVTAPIDEKAIKQVMRNLWNQNLAEGQVYAFVNADIKEKIDAIYKDNYSYNHVTTSFGLLVDEINTNYGSVKFVLSKHVPADKVVFFNDAYVDLAYLREPHFEPLAKTGDSVKGQVVAEATLKVGSKKAVAVLTQGE</sequence>
<protein>
    <submittedName>
        <fullName evidence="1">DUF5309 domain-containing protein</fullName>
    </submittedName>
</protein>
<name>A0ABT2DLN9_9BACI</name>
<reference evidence="1 2" key="1">
    <citation type="submission" date="2022-08" db="EMBL/GenBank/DDBJ databases">
        <title>Lysinibacillus sequencing.</title>
        <authorList>
            <person name="Dunlap C."/>
        </authorList>
    </citation>
    <scope>NUCLEOTIDE SEQUENCE [LARGE SCALE GENOMIC DNA]</scope>
    <source>
        <strain evidence="1 2">PB211</strain>
    </source>
</reference>
<organism evidence="1 2">
    <name type="scientific">Lysinibacillus pinottii</name>
    <dbReference type="NCBI Taxonomy" id="2973932"/>
    <lineage>
        <taxon>Bacteria</taxon>
        <taxon>Bacillati</taxon>
        <taxon>Bacillota</taxon>
        <taxon>Bacilli</taxon>
        <taxon>Bacillales</taxon>
        <taxon>Bacillaceae</taxon>
        <taxon>Lysinibacillus</taxon>
    </lineage>
</organism>
<comment type="caution">
    <text evidence="1">The sequence shown here is derived from an EMBL/GenBank/DDBJ whole genome shotgun (WGS) entry which is preliminary data.</text>
</comment>
<dbReference type="EMBL" id="JANTOO010000009">
    <property type="protein sequence ID" value="MCS1395767.1"/>
    <property type="molecule type" value="Genomic_DNA"/>
</dbReference>
<dbReference type="Pfam" id="PF17236">
    <property type="entry name" value="SU10_MCP"/>
    <property type="match status" value="1"/>
</dbReference>
<dbReference type="InterPro" id="IPR035198">
    <property type="entry name" value="SU10_MCP"/>
</dbReference>
<evidence type="ECO:0000313" key="1">
    <source>
        <dbReference type="EMBL" id="MCS1395767.1"/>
    </source>
</evidence>
<gene>
    <name evidence="1" type="ORF">NXZ79_06880</name>
</gene>